<evidence type="ECO:0000256" key="5">
    <source>
        <dbReference type="ARBA" id="ARBA00022989"/>
    </source>
</evidence>
<evidence type="ECO:0000256" key="3">
    <source>
        <dbReference type="ARBA" id="ARBA00022475"/>
    </source>
</evidence>
<dbReference type="CDD" id="cd06261">
    <property type="entry name" value="TM_PBP2"/>
    <property type="match status" value="1"/>
</dbReference>
<name>A0A374PB12_9FIRM</name>
<keyword evidence="4 7" id="KW-0812">Transmembrane</keyword>
<keyword evidence="6 7" id="KW-0472">Membrane</keyword>
<accession>A0A374PB12</accession>
<dbReference type="OrthoDB" id="384651at2"/>
<feature type="transmembrane region" description="Helical" evidence="7">
    <location>
        <begin position="81"/>
        <end position="105"/>
    </location>
</feature>
<evidence type="ECO:0000256" key="6">
    <source>
        <dbReference type="ARBA" id="ARBA00023136"/>
    </source>
</evidence>
<feature type="transmembrane region" description="Helical" evidence="7">
    <location>
        <begin position="174"/>
        <end position="192"/>
    </location>
</feature>
<feature type="transmembrane region" description="Helical" evidence="7">
    <location>
        <begin position="117"/>
        <end position="136"/>
    </location>
</feature>
<evidence type="ECO:0000313" key="10">
    <source>
        <dbReference type="EMBL" id="RGJ05339.1"/>
    </source>
</evidence>
<gene>
    <name evidence="9" type="ORF">DWX31_00755</name>
    <name evidence="10" type="ORF">DXD79_10625</name>
</gene>
<dbReference type="PROSITE" id="PS50928">
    <property type="entry name" value="ABC_TM1"/>
    <property type="match status" value="1"/>
</dbReference>
<organism evidence="10 12">
    <name type="scientific">Hungatella hathewayi</name>
    <dbReference type="NCBI Taxonomy" id="154046"/>
    <lineage>
        <taxon>Bacteria</taxon>
        <taxon>Bacillati</taxon>
        <taxon>Bacillota</taxon>
        <taxon>Clostridia</taxon>
        <taxon>Lachnospirales</taxon>
        <taxon>Lachnospiraceae</taxon>
        <taxon>Hungatella</taxon>
    </lineage>
</organism>
<dbReference type="EMBL" id="QTJW01000001">
    <property type="protein sequence ID" value="RGD72415.1"/>
    <property type="molecule type" value="Genomic_DNA"/>
</dbReference>
<evidence type="ECO:0000313" key="12">
    <source>
        <dbReference type="Proteomes" id="UP000263014"/>
    </source>
</evidence>
<dbReference type="PANTHER" id="PTHR43227">
    <property type="entry name" value="BLL4140 PROTEIN"/>
    <property type="match status" value="1"/>
</dbReference>
<evidence type="ECO:0000256" key="2">
    <source>
        <dbReference type="ARBA" id="ARBA00022448"/>
    </source>
</evidence>
<comment type="caution">
    <text evidence="10">The sequence shown here is derived from an EMBL/GenBank/DDBJ whole genome shotgun (WGS) entry which is preliminary data.</text>
</comment>
<proteinExistence type="inferred from homology"/>
<sequence length="305" mass="34620">MKQKQKKLWLDIRKNAGLYALVAIPIIWYIVFKYIPMYGLQIAFRRFNPTLGITKSPWVGLTYFKQFFQSYYFKDVLVNTLSLSVFTMLVGFPVPIFLALLINEIKSTKLKKAVQNITYMPNFLSIVVIVSMLSLFSNKEYGLFNQITAFFGAKPVDFMSRPSAFQPLYVFSNVWQNMGFNAIIYIAALSAIDPQLYEAASIDGATRMQKIIHISIPCIMGTILILFIMRIGNLMSVGFEKVLLMQRDVTISSSEVISTFIYKNGIQKGQFSYSTAVGMFNSIINFALLAGANFISKKTTKTSLW</sequence>
<evidence type="ECO:0000313" key="11">
    <source>
        <dbReference type="Proteomes" id="UP000261023"/>
    </source>
</evidence>
<dbReference type="SUPFAM" id="SSF161098">
    <property type="entry name" value="MetI-like"/>
    <property type="match status" value="1"/>
</dbReference>
<dbReference type="InterPro" id="IPR000515">
    <property type="entry name" value="MetI-like"/>
</dbReference>
<dbReference type="PANTHER" id="PTHR43227:SF11">
    <property type="entry name" value="BLL4140 PROTEIN"/>
    <property type="match status" value="1"/>
</dbReference>
<protein>
    <submittedName>
        <fullName evidence="10">Sugar ABC transporter permease</fullName>
    </submittedName>
</protein>
<dbReference type="Pfam" id="PF00528">
    <property type="entry name" value="BPD_transp_1"/>
    <property type="match status" value="1"/>
</dbReference>
<evidence type="ECO:0000256" key="4">
    <source>
        <dbReference type="ARBA" id="ARBA00022692"/>
    </source>
</evidence>
<dbReference type="Gene3D" id="1.10.3720.10">
    <property type="entry name" value="MetI-like"/>
    <property type="match status" value="1"/>
</dbReference>
<keyword evidence="2 7" id="KW-0813">Transport</keyword>
<dbReference type="GO" id="GO:0055085">
    <property type="term" value="P:transmembrane transport"/>
    <property type="evidence" value="ECO:0007669"/>
    <property type="project" value="InterPro"/>
</dbReference>
<comment type="subcellular location">
    <subcellularLocation>
        <location evidence="1 7">Cell membrane</location>
        <topology evidence="1 7">Multi-pass membrane protein</topology>
    </subcellularLocation>
</comment>
<feature type="transmembrane region" description="Helical" evidence="7">
    <location>
        <begin position="271"/>
        <end position="295"/>
    </location>
</feature>
<dbReference type="InterPro" id="IPR050809">
    <property type="entry name" value="UgpAE/MalFG_permease"/>
</dbReference>
<dbReference type="AlphaFoldDB" id="A0A374PB12"/>
<evidence type="ECO:0000313" key="9">
    <source>
        <dbReference type="EMBL" id="RGD72415.1"/>
    </source>
</evidence>
<dbReference type="Proteomes" id="UP000263014">
    <property type="component" value="Unassembled WGS sequence"/>
</dbReference>
<evidence type="ECO:0000256" key="7">
    <source>
        <dbReference type="RuleBase" id="RU363032"/>
    </source>
</evidence>
<feature type="transmembrane region" description="Helical" evidence="7">
    <location>
        <begin position="16"/>
        <end position="35"/>
    </location>
</feature>
<comment type="similarity">
    <text evidence="7">Belongs to the binding-protein-dependent transport system permease family.</text>
</comment>
<keyword evidence="5 7" id="KW-1133">Transmembrane helix</keyword>
<evidence type="ECO:0000259" key="8">
    <source>
        <dbReference type="PROSITE" id="PS50928"/>
    </source>
</evidence>
<dbReference type="GO" id="GO:0005886">
    <property type="term" value="C:plasma membrane"/>
    <property type="evidence" value="ECO:0007669"/>
    <property type="project" value="UniProtKB-SubCell"/>
</dbReference>
<dbReference type="EMBL" id="QSON01000004">
    <property type="protein sequence ID" value="RGJ05339.1"/>
    <property type="molecule type" value="Genomic_DNA"/>
</dbReference>
<dbReference type="RefSeq" id="WP_002601935.1">
    <property type="nucleotide sequence ID" value="NZ_CACRUH010000023.1"/>
</dbReference>
<feature type="domain" description="ABC transmembrane type-1" evidence="8">
    <location>
        <begin position="77"/>
        <end position="292"/>
    </location>
</feature>
<reference evidence="11 12" key="1">
    <citation type="submission" date="2018-08" db="EMBL/GenBank/DDBJ databases">
        <title>A genome reference for cultivated species of the human gut microbiota.</title>
        <authorList>
            <person name="Zou Y."/>
            <person name="Xue W."/>
            <person name="Luo G."/>
        </authorList>
    </citation>
    <scope>NUCLEOTIDE SEQUENCE [LARGE SCALE GENOMIC DNA]</scope>
    <source>
        <strain evidence="9 11">AF19-13AC</strain>
        <strain evidence="10 12">TM09-12</strain>
    </source>
</reference>
<dbReference type="Proteomes" id="UP000261023">
    <property type="component" value="Unassembled WGS sequence"/>
</dbReference>
<keyword evidence="3" id="KW-1003">Cell membrane</keyword>
<evidence type="ECO:0000256" key="1">
    <source>
        <dbReference type="ARBA" id="ARBA00004651"/>
    </source>
</evidence>
<dbReference type="InterPro" id="IPR035906">
    <property type="entry name" value="MetI-like_sf"/>
</dbReference>
<feature type="transmembrane region" description="Helical" evidence="7">
    <location>
        <begin position="212"/>
        <end position="232"/>
    </location>
</feature>